<feature type="domain" description="F-box" evidence="1">
    <location>
        <begin position="37"/>
        <end position="89"/>
    </location>
</feature>
<protein>
    <recommendedName>
        <fullName evidence="1">F-box domain-containing protein</fullName>
    </recommendedName>
</protein>
<reference evidence="2 3" key="1">
    <citation type="journal article" date="2020" name="Nat. Commun.">
        <title>Genome of Tripterygium wilfordii and identification of cytochrome P450 involved in triptolide biosynthesis.</title>
        <authorList>
            <person name="Tu L."/>
            <person name="Su P."/>
            <person name="Zhang Z."/>
            <person name="Gao L."/>
            <person name="Wang J."/>
            <person name="Hu T."/>
            <person name="Zhou J."/>
            <person name="Zhang Y."/>
            <person name="Zhao Y."/>
            <person name="Liu Y."/>
            <person name="Song Y."/>
            <person name="Tong Y."/>
            <person name="Lu Y."/>
            <person name="Yang J."/>
            <person name="Xu C."/>
            <person name="Jia M."/>
            <person name="Peters R.J."/>
            <person name="Huang L."/>
            <person name="Gao W."/>
        </authorList>
    </citation>
    <scope>NUCLEOTIDE SEQUENCE [LARGE SCALE GENOMIC DNA]</scope>
    <source>
        <strain evidence="3">cv. XIE 37</strain>
        <tissue evidence="2">Leaf</tissue>
    </source>
</reference>
<evidence type="ECO:0000259" key="1">
    <source>
        <dbReference type="PROSITE" id="PS50181"/>
    </source>
</evidence>
<dbReference type="InterPro" id="IPR001810">
    <property type="entry name" value="F-box_dom"/>
</dbReference>
<sequence length="448" mass="52042">MERCGFKCFSRRMEVSDRRTTEMSNTENIKAIEGGIKMCICCLPADVLLIILRHLSTLDFLSFRSVCRCWRAAFSRCSIPNTDQLSDHFPWVVFLRTYHSHNEDPANLYQSLSSSPSSSSSSKPVPRNFWDPLYEPRRASEFYYSRQLMAYTESEPVLYTTGKIGDSLTHRVYDIPELCGNRLLLSRYGWLLLFSSDSSLFFFNPLCGARIMLPFLDVSHLVRPVFGISAPPISNDCMIFVVSHIKDKRTTNCVKVGLCRRGEATWTTWTPCLRGLDISFINNVVFVKGVFYCLHHCGHFSAFSISNFTWNTQKLLDCGRYLEQPTLVSREVQIGNDTFMSIDCDVPYLWVLVKLQEPFEVTDDWFSYSFSRGVDDAILFWKNKMRFDSFNLDSWYGLCKLTKDNKKFSFCRFFTWPDATERAKESTAIAWLEPQWVEPFLNVRWNSF</sequence>
<dbReference type="CDD" id="cd09917">
    <property type="entry name" value="F-box_SF"/>
    <property type="match status" value="1"/>
</dbReference>
<dbReference type="SUPFAM" id="SSF81383">
    <property type="entry name" value="F-box domain"/>
    <property type="match status" value="1"/>
</dbReference>
<gene>
    <name evidence="2" type="ORF">HS088_TW11G00827</name>
</gene>
<dbReference type="Proteomes" id="UP000593562">
    <property type="component" value="Unassembled WGS sequence"/>
</dbReference>
<dbReference type="Pfam" id="PF03478">
    <property type="entry name" value="Beta-prop_KIB1-4"/>
    <property type="match status" value="1"/>
</dbReference>
<name>A0A7J7D3C2_TRIWF</name>
<accession>A0A7J7D3C2</accession>
<dbReference type="PROSITE" id="PS50181">
    <property type="entry name" value="FBOX"/>
    <property type="match status" value="1"/>
</dbReference>
<dbReference type="EMBL" id="JAAARO010000011">
    <property type="protein sequence ID" value="KAF5740749.1"/>
    <property type="molecule type" value="Genomic_DNA"/>
</dbReference>
<evidence type="ECO:0000313" key="2">
    <source>
        <dbReference type="EMBL" id="KAF5740749.1"/>
    </source>
</evidence>
<evidence type="ECO:0000313" key="3">
    <source>
        <dbReference type="Proteomes" id="UP000593562"/>
    </source>
</evidence>
<dbReference type="InterPro" id="IPR036047">
    <property type="entry name" value="F-box-like_dom_sf"/>
</dbReference>
<dbReference type="OrthoDB" id="1863935at2759"/>
<dbReference type="InParanoid" id="A0A7J7D3C2"/>
<organism evidence="2 3">
    <name type="scientific">Tripterygium wilfordii</name>
    <name type="common">Thunder God vine</name>
    <dbReference type="NCBI Taxonomy" id="458696"/>
    <lineage>
        <taxon>Eukaryota</taxon>
        <taxon>Viridiplantae</taxon>
        <taxon>Streptophyta</taxon>
        <taxon>Embryophyta</taxon>
        <taxon>Tracheophyta</taxon>
        <taxon>Spermatophyta</taxon>
        <taxon>Magnoliopsida</taxon>
        <taxon>eudicotyledons</taxon>
        <taxon>Gunneridae</taxon>
        <taxon>Pentapetalae</taxon>
        <taxon>rosids</taxon>
        <taxon>fabids</taxon>
        <taxon>Celastrales</taxon>
        <taxon>Celastraceae</taxon>
        <taxon>Tripterygium</taxon>
    </lineage>
</organism>
<keyword evidence="3" id="KW-1185">Reference proteome</keyword>
<dbReference type="InterPro" id="IPR005174">
    <property type="entry name" value="KIB1-4_b-propeller"/>
</dbReference>
<dbReference type="AlphaFoldDB" id="A0A7J7D3C2"/>
<proteinExistence type="predicted"/>
<dbReference type="Gene3D" id="1.20.1280.50">
    <property type="match status" value="1"/>
</dbReference>
<comment type="caution">
    <text evidence="2">The sequence shown here is derived from an EMBL/GenBank/DDBJ whole genome shotgun (WGS) entry which is preliminary data.</text>
</comment>
<dbReference type="Pfam" id="PF00646">
    <property type="entry name" value="F-box"/>
    <property type="match status" value="1"/>
</dbReference>
<dbReference type="PANTHER" id="PTHR33110">
    <property type="entry name" value="F-BOX/KELCH-REPEAT PROTEIN-RELATED"/>
    <property type="match status" value="1"/>
</dbReference>
<dbReference type="SMART" id="SM00256">
    <property type="entry name" value="FBOX"/>
    <property type="match status" value="1"/>
</dbReference>